<name>A0AAW0QLK6_9PEZI</name>
<dbReference type="AlphaFoldDB" id="A0AAW0QLK6"/>
<proteinExistence type="predicted"/>
<gene>
    <name evidence="2" type="ORF">PG999_008369</name>
</gene>
<protein>
    <submittedName>
        <fullName evidence="2">Uncharacterized protein</fullName>
    </submittedName>
</protein>
<dbReference type="EMBL" id="JAQQWP010000008">
    <property type="protein sequence ID" value="KAK8105010.1"/>
    <property type="molecule type" value="Genomic_DNA"/>
</dbReference>
<comment type="caution">
    <text evidence="2">The sequence shown here is derived from an EMBL/GenBank/DDBJ whole genome shotgun (WGS) entry which is preliminary data.</text>
</comment>
<evidence type="ECO:0000313" key="2">
    <source>
        <dbReference type="EMBL" id="KAK8105010.1"/>
    </source>
</evidence>
<dbReference type="Proteomes" id="UP001392437">
    <property type="component" value="Unassembled WGS sequence"/>
</dbReference>
<feature type="region of interest" description="Disordered" evidence="1">
    <location>
        <begin position="87"/>
        <end position="119"/>
    </location>
</feature>
<reference evidence="2 3" key="1">
    <citation type="submission" date="2023-01" db="EMBL/GenBank/DDBJ databases">
        <title>Analysis of 21 Apiospora genomes using comparative genomics revels a genus with tremendous synthesis potential of carbohydrate active enzymes and secondary metabolites.</title>
        <authorList>
            <person name="Sorensen T."/>
        </authorList>
    </citation>
    <scope>NUCLEOTIDE SEQUENCE [LARGE SCALE GENOMIC DNA]</scope>
    <source>
        <strain evidence="2 3">CBS 117206</strain>
    </source>
</reference>
<evidence type="ECO:0000313" key="3">
    <source>
        <dbReference type="Proteomes" id="UP001392437"/>
    </source>
</evidence>
<keyword evidence="3" id="KW-1185">Reference proteome</keyword>
<accession>A0AAW0QLK6</accession>
<organism evidence="2 3">
    <name type="scientific">Apiospora kogelbergensis</name>
    <dbReference type="NCBI Taxonomy" id="1337665"/>
    <lineage>
        <taxon>Eukaryota</taxon>
        <taxon>Fungi</taxon>
        <taxon>Dikarya</taxon>
        <taxon>Ascomycota</taxon>
        <taxon>Pezizomycotina</taxon>
        <taxon>Sordariomycetes</taxon>
        <taxon>Xylariomycetidae</taxon>
        <taxon>Amphisphaeriales</taxon>
        <taxon>Apiosporaceae</taxon>
        <taxon>Apiospora</taxon>
    </lineage>
</organism>
<sequence length="266" mass="30923">MERVHERYLKKLRRRQDAFLALKAYVPRAQALLRGMAEVVDMLLAEDVKDVVDSLFQSRRWKVLNSYIVARGVFVLYRLRLATSRGRYPSSRSARGRSRPVPSGYGPENNWARDDSPEEMQREAKIHRELWELDRSRDLFLQHQSKEDRCYSEHPGEKHTETRPISKRTYAAAAATACGESAHLEPSGLVDVGRSGWLPINEQQIRWADDFRPGWSERLLLRRRDYSAKVPDDFTNQPPLPRTAFKKVMRIELEKNGLDALSQECM</sequence>
<evidence type="ECO:0000256" key="1">
    <source>
        <dbReference type="SAM" id="MobiDB-lite"/>
    </source>
</evidence>
<feature type="compositionally biased region" description="Low complexity" evidence="1">
    <location>
        <begin position="87"/>
        <end position="104"/>
    </location>
</feature>